<proteinExistence type="predicted"/>
<dbReference type="EMBL" id="FOKQ01000014">
    <property type="protein sequence ID" value="SFC50135.1"/>
    <property type="molecule type" value="Genomic_DNA"/>
</dbReference>
<dbReference type="Proteomes" id="UP000182192">
    <property type="component" value="Unassembled WGS sequence"/>
</dbReference>
<name>A0A1I1JP17_RUMAL</name>
<dbReference type="OrthoDB" id="2220700at2"/>
<gene>
    <name evidence="1" type="ORF">SAMN02910406_01819</name>
</gene>
<protein>
    <submittedName>
        <fullName evidence="1">Uncharacterized protein</fullName>
    </submittedName>
</protein>
<evidence type="ECO:0000313" key="2">
    <source>
        <dbReference type="Proteomes" id="UP000182192"/>
    </source>
</evidence>
<organism evidence="1 2">
    <name type="scientific">Ruminococcus albus</name>
    <dbReference type="NCBI Taxonomy" id="1264"/>
    <lineage>
        <taxon>Bacteria</taxon>
        <taxon>Bacillati</taxon>
        <taxon>Bacillota</taxon>
        <taxon>Clostridia</taxon>
        <taxon>Eubacteriales</taxon>
        <taxon>Oscillospiraceae</taxon>
        <taxon>Ruminococcus</taxon>
    </lineage>
</organism>
<accession>A0A1I1JP17</accession>
<sequence>MAESIFVVDFKVESEAYQALSELKANPVNDSYTASSAFVVKNENGHIIPKDSFDTADTHIEVLSHSISDVKSEVLWRFH</sequence>
<dbReference type="AlphaFoldDB" id="A0A1I1JP17"/>
<evidence type="ECO:0000313" key="1">
    <source>
        <dbReference type="EMBL" id="SFC50135.1"/>
    </source>
</evidence>
<reference evidence="1 2" key="1">
    <citation type="submission" date="2016-10" db="EMBL/GenBank/DDBJ databases">
        <authorList>
            <person name="de Groot N.N."/>
        </authorList>
    </citation>
    <scope>NUCLEOTIDE SEQUENCE [LARGE SCALE GENOMIC DNA]</scope>
    <source>
        <strain evidence="1 2">AR67</strain>
    </source>
</reference>
<dbReference type="RefSeq" id="WP_074961254.1">
    <property type="nucleotide sequence ID" value="NZ_FOKQ01000014.1"/>
</dbReference>